<feature type="compositionally biased region" description="Polar residues" evidence="5">
    <location>
        <begin position="26"/>
        <end position="38"/>
    </location>
</feature>
<dbReference type="Pfam" id="PF07690">
    <property type="entry name" value="MFS_1"/>
    <property type="match status" value="1"/>
</dbReference>
<dbReference type="PANTHER" id="PTHR11360">
    <property type="entry name" value="MONOCARBOXYLATE TRANSPORTER"/>
    <property type="match status" value="1"/>
</dbReference>
<evidence type="ECO:0000313" key="9">
    <source>
        <dbReference type="Proteomes" id="UP001324427"/>
    </source>
</evidence>
<gene>
    <name evidence="8" type="ORF">LTR36_007943</name>
</gene>
<dbReference type="InterPro" id="IPR050327">
    <property type="entry name" value="Proton-linked_MCT"/>
</dbReference>
<dbReference type="GO" id="GO:0016020">
    <property type="term" value="C:membrane"/>
    <property type="evidence" value="ECO:0007669"/>
    <property type="project" value="UniProtKB-SubCell"/>
</dbReference>
<feature type="compositionally biased region" description="Low complexity" evidence="5">
    <location>
        <begin position="148"/>
        <end position="161"/>
    </location>
</feature>
<dbReference type="Pfam" id="PF00018">
    <property type="entry name" value="SH3_1"/>
    <property type="match status" value="1"/>
</dbReference>
<feature type="transmembrane region" description="Helical" evidence="6">
    <location>
        <begin position="373"/>
        <end position="392"/>
    </location>
</feature>
<feature type="region of interest" description="Disordered" evidence="5">
    <location>
        <begin position="142"/>
        <end position="161"/>
    </location>
</feature>
<feature type="compositionally biased region" description="Polar residues" evidence="5">
    <location>
        <begin position="1"/>
        <end position="12"/>
    </location>
</feature>
<accession>A0AAV9J9I9</accession>
<evidence type="ECO:0000256" key="5">
    <source>
        <dbReference type="SAM" id="MobiDB-lite"/>
    </source>
</evidence>
<protein>
    <recommendedName>
        <fullName evidence="7">SH3 domain-containing protein</fullName>
    </recommendedName>
</protein>
<dbReference type="SUPFAM" id="SSF103473">
    <property type="entry name" value="MFS general substrate transporter"/>
    <property type="match status" value="1"/>
</dbReference>
<feature type="domain" description="SH3" evidence="7">
    <location>
        <begin position="740"/>
        <end position="801"/>
    </location>
</feature>
<evidence type="ECO:0000256" key="4">
    <source>
        <dbReference type="PROSITE-ProRule" id="PRU00192"/>
    </source>
</evidence>
<name>A0AAV9J9I9_9PEZI</name>
<evidence type="ECO:0000256" key="3">
    <source>
        <dbReference type="ARBA" id="ARBA00022443"/>
    </source>
</evidence>
<dbReference type="InterPro" id="IPR001452">
    <property type="entry name" value="SH3_domain"/>
</dbReference>
<keyword evidence="6" id="KW-1133">Transmembrane helix</keyword>
<feature type="region of interest" description="Disordered" evidence="5">
    <location>
        <begin position="1"/>
        <end position="48"/>
    </location>
</feature>
<dbReference type="CDD" id="cd00174">
    <property type="entry name" value="SH3"/>
    <property type="match status" value="1"/>
</dbReference>
<comment type="similarity">
    <text evidence="2">Belongs to the major facilitator superfamily. Monocarboxylate porter (TC 2.A.1.13) family.</text>
</comment>
<dbReference type="Proteomes" id="UP001324427">
    <property type="component" value="Unassembled WGS sequence"/>
</dbReference>
<keyword evidence="6" id="KW-0472">Membrane</keyword>
<feature type="compositionally biased region" description="Polar residues" evidence="5">
    <location>
        <begin position="689"/>
        <end position="707"/>
    </location>
</feature>
<feature type="transmembrane region" description="Helical" evidence="6">
    <location>
        <begin position="527"/>
        <end position="547"/>
    </location>
</feature>
<reference evidence="8 9" key="1">
    <citation type="submission" date="2021-11" db="EMBL/GenBank/DDBJ databases">
        <title>Black yeast isolated from Biological Soil Crust.</title>
        <authorList>
            <person name="Kurbessoian T."/>
        </authorList>
    </citation>
    <scope>NUCLEOTIDE SEQUENCE [LARGE SCALE GENOMIC DNA]</scope>
    <source>
        <strain evidence="8 9">CCFEE 5522</strain>
    </source>
</reference>
<comment type="caution">
    <text evidence="8">The sequence shown here is derived from an EMBL/GenBank/DDBJ whole genome shotgun (WGS) entry which is preliminary data.</text>
</comment>
<keyword evidence="6" id="KW-0812">Transmembrane</keyword>
<evidence type="ECO:0000259" key="7">
    <source>
        <dbReference type="PROSITE" id="PS50002"/>
    </source>
</evidence>
<proteinExistence type="inferred from homology"/>
<dbReference type="InterPro" id="IPR011701">
    <property type="entry name" value="MFS"/>
</dbReference>
<comment type="subcellular location">
    <subcellularLocation>
        <location evidence="1">Membrane</location>
        <topology evidence="1">Multi-pass membrane protein</topology>
    </subcellularLocation>
</comment>
<feature type="transmembrane region" description="Helical" evidence="6">
    <location>
        <begin position="553"/>
        <end position="573"/>
    </location>
</feature>
<dbReference type="PROSITE" id="PS50002">
    <property type="entry name" value="SH3"/>
    <property type="match status" value="1"/>
</dbReference>
<dbReference type="Gene3D" id="2.30.30.40">
    <property type="entry name" value="SH3 Domains"/>
    <property type="match status" value="1"/>
</dbReference>
<evidence type="ECO:0000313" key="8">
    <source>
        <dbReference type="EMBL" id="KAK4541497.1"/>
    </source>
</evidence>
<dbReference type="InterPro" id="IPR036259">
    <property type="entry name" value="MFS_trans_sf"/>
</dbReference>
<dbReference type="PANTHER" id="PTHR11360:SF130">
    <property type="entry name" value="MAJOR FACILITATOR SUPERFAMILY (MFS) PROFILE DOMAIN-CONTAINING PROTEIN-RELATED"/>
    <property type="match status" value="1"/>
</dbReference>
<feature type="transmembrane region" description="Helical" evidence="6">
    <location>
        <begin position="404"/>
        <end position="424"/>
    </location>
</feature>
<organism evidence="8 9">
    <name type="scientific">Oleoguttula mirabilis</name>
    <dbReference type="NCBI Taxonomy" id="1507867"/>
    <lineage>
        <taxon>Eukaryota</taxon>
        <taxon>Fungi</taxon>
        <taxon>Dikarya</taxon>
        <taxon>Ascomycota</taxon>
        <taxon>Pezizomycotina</taxon>
        <taxon>Dothideomycetes</taxon>
        <taxon>Dothideomycetidae</taxon>
        <taxon>Mycosphaerellales</taxon>
        <taxon>Teratosphaeriaceae</taxon>
        <taxon>Oleoguttula</taxon>
    </lineage>
</organism>
<feature type="transmembrane region" description="Helical" evidence="6">
    <location>
        <begin position="284"/>
        <end position="307"/>
    </location>
</feature>
<feature type="transmembrane region" description="Helical" evidence="6">
    <location>
        <begin position="245"/>
        <end position="272"/>
    </location>
</feature>
<feature type="compositionally biased region" description="Pro residues" evidence="5">
    <location>
        <begin position="723"/>
        <end position="735"/>
    </location>
</feature>
<evidence type="ECO:0000256" key="2">
    <source>
        <dbReference type="ARBA" id="ARBA00006727"/>
    </source>
</evidence>
<dbReference type="AlphaFoldDB" id="A0AAV9J9I9"/>
<keyword evidence="9" id="KW-1185">Reference proteome</keyword>
<keyword evidence="3 4" id="KW-0728">SH3 domain</keyword>
<feature type="transmembrane region" description="Helical" evidence="6">
    <location>
        <begin position="314"/>
        <end position="334"/>
    </location>
</feature>
<feature type="transmembrane region" description="Helical" evidence="6">
    <location>
        <begin position="462"/>
        <end position="491"/>
    </location>
</feature>
<dbReference type="SMART" id="SM00326">
    <property type="entry name" value="SH3"/>
    <property type="match status" value="1"/>
</dbReference>
<feature type="transmembrane region" description="Helical" evidence="6">
    <location>
        <begin position="340"/>
        <end position="366"/>
    </location>
</feature>
<feature type="region of interest" description="Disordered" evidence="5">
    <location>
        <begin position="675"/>
        <end position="735"/>
    </location>
</feature>
<dbReference type="Gene3D" id="1.20.1250.20">
    <property type="entry name" value="MFS general substrate transporter like domains"/>
    <property type="match status" value="1"/>
</dbReference>
<dbReference type="GO" id="GO:0022857">
    <property type="term" value="F:transmembrane transporter activity"/>
    <property type="evidence" value="ECO:0007669"/>
    <property type="project" value="InterPro"/>
</dbReference>
<dbReference type="InterPro" id="IPR036028">
    <property type="entry name" value="SH3-like_dom_sf"/>
</dbReference>
<sequence length="866" mass="93043">MEANGDSTSMASPRQRAIREEKYLSLTDSTYADMSRQTPEPDMVETVPSFNRTPTVMTETEAMDDDDVSIAESAVPPPLIPGRKSRNRKSLPPVPSLVIHRPRATPWDVPLPPARAYGGSALKLQEQLGVEGLDMNHYYLDQDSVPQSRAPSRTLRSPSRTLRSSVKRFSLTPSDMPYPVGLLSSIEPDGHSKAERMLGLRSESIPPPVPPKTSTTSRSTISTLPLYQEHSSTETLEPQNARTAWLLASTAALIVFNCWGMANAFGLFQAYYERDYLLGTSPSAIAWIGSTQLALVFGLGVPVGRLVDKGYFRLMFHSGSVIMVLGIFCTAWCHDLWSLWLVQGLLTGVGMGMVFCSGIVALMTWFDERKIGIALGLGAAGSCVGGIVYVLLARHFLITNGFPTTMRILGAVTAATMIPPNIVFRIRGQKHIDVGFGRRGSKVISRSGLSWQTMKDDVSASYLLAAGGMFFAFLGLYFGFVYMISFASIVLKLSDTASTNLLIFMLAANLPGRFVPALISDRCIGPLNTIIPSIFLSAAVIGLWIASGDHNRGALTVIACFYGFVSAGIQVLYAPAVYTFCLEPVATTEMCPTKDATQLAMDRMGVKAGGIFTMALLEEMQTAMINRSIRTIKAELEYLCDAAIISPQTLSDLLNRIPPQTALHAPLSVGAVPTVTAAPGAPQPPTSSMNNLGLQNTRTNGAATNGYLNEKNDSSYSQQPTPAQAPPPAYGAPPPQANWPPLAQATALYAYSSGDAGDLELQPNDHVTVTEYMNAEWWKGKSTRNGQEGIFPRSYVKVIEDKVDQQAGSSTNYGNAPLAVSGMGNGDGKVPGKGQEMGKKFGKKLGNAAVFGAGATIGSNIVNSIF</sequence>
<evidence type="ECO:0000256" key="1">
    <source>
        <dbReference type="ARBA" id="ARBA00004141"/>
    </source>
</evidence>
<dbReference type="EMBL" id="JAVFHQ010000052">
    <property type="protein sequence ID" value="KAK4541497.1"/>
    <property type="molecule type" value="Genomic_DNA"/>
</dbReference>
<evidence type="ECO:0000256" key="6">
    <source>
        <dbReference type="SAM" id="Phobius"/>
    </source>
</evidence>
<feature type="region of interest" description="Disordered" evidence="5">
    <location>
        <begin position="75"/>
        <end position="96"/>
    </location>
</feature>
<dbReference type="SUPFAM" id="SSF50044">
    <property type="entry name" value="SH3-domain"/>
    <property type="match status" value="1"/>
</dbReference>